<evidence type="ECO:0008006" key="4">
    <source>
        <dbReference type="Google" id="ProtNLM"/>
    </source>
</evidence>
<evidence type="ECO:0000313" key="2">
    <source>
        <dbReference type="EMBL" id="PRX68455.1"/>
    </source>
</evidence>
<reference evidence="2 3" key="1">
    <citation type="submission" date="2018-03" db="EMBL/GenBank/DDBJ databases">
        <title>Genomic Encyclopedia of Type Strains, Phase III (KMG-III): the genomes of soil and plant-associated and newly described type strains.</title>
        <authorList>
            <person name="Whitman W."/>
        </authorList>
    </citation>
    <scope>NUCLEOTIDE SEQUENCE [LARGE SCALE GENOMIC DNA]</scope>
    <source>
        <strain evidence="2 3">CGMCC 4.7104</strain>
    </source>
</reference>
<feature type="chain" id="PRO_5039224009" description="Peptidase inhibitor family I36" evidence="1">
    <location>
        <begin position="20"/>
        <end position="145"/>
    </location>
</feature>
<dbReference type="OrthoDB" id="9853628at2"/>
<dbReference type="RefSeq" id="WP_106236718.1">
    <property type="nucleotide sequence ID" value="NZ_PVNG01000003.1"/>
</dbReference>
<evidence type="ECO:0000256" key="1">
    <source>
        <dbReference type="SAM" id="SignalP"/>
    </source>
</evidence>
<organism evidence="2 3">
    <name type="scientific">Nonomuraea fuscirosea</name>
    <dbReference type="NCBI Taxonomy" id="1291556"/>
    <lineage>
        <taxon>Bacteria</taxon>
        <taxon>Bacillati</taxon>
        <taxon>Actinomycetota</taxon>
        <taxon>Actinomycetes</taxon>
        <taxon>Streptosporangiales</taxon>
        <taxon>Streptosporangiaceae</taxon>
        <taxon>Nonomuraea</taxon>
    </lineage>
</organism>
<name>A0A2T0N7F1_9ACTN</name>
<dbReference type="EMBL" id="PVNG01000003">
    <property type="protein sequence ID" value="PRX68455.1"/>
    <property type="molecule type" value="Genomic_DNA"/>
</dbReference>
<feature type="signal peptide" evidence="1">
    <location>
        <begin position="1"/>
        <end position="19"/>
    </location>
</feature>
<proteinExistence type="predicted"/>
<dbReference type="Proteomes" id="UP000238312">
    <property type="component" value="Unassembled WGS sequence"/>
</dbReference>
<dbReference type="AlphaFoldDB" id="A0A2T0N7F1"/>
<protein>
    <recommendedName>
        <fullName evidence="4">Peptidase inhibitor family I36</fullName>
    </recommendedName>
</protein>
<sequence length="145" mass="16199">MRKWLTRFMAAAMVASGMAAGAGGMQAAAADTVKPYLYWSEDRGHCGGEWRTYLGTRTYDPATHSVKRHKRTETSSTSKTEIYNQNGVRTAKVYDQCVNGRIVRKFNPTVYRHRSIKVSFVCFAGRCTRTSTLYGSWLNGTGTPL</sequence>
<evidence type="ECO:0000313" key="3">
    <source>
        <dbReference type="Proteomes" id="UP000238312"/>
    </source>
</evidence>
<keyword evidence="1" id="KW-0732">Signal</keyword>
<accession>A0A2T0N7F1</accession>
<comment type="caution">
    <text evidence="2">The sequence shown here is derived from an EMBL/GenBank/DDBJ whole genome shotgun (WGS) entry which is preliminary data.</text>
</comment>
<keyword evidence="3" id="KW-1185">Reference proteome</keyword>
<gene>
    <name evidence="2" type="ORF">B0I32_103416</name>
</gene>